<name>A0ABD6CLW1_9EURY</name>
<reference evidence="2 3" key="1">
    <citation type="journal article" date="2019" name="Int. J. Syst. Evol. Microbiol.">
        <title>The Global Catalogue of Microorganisms (GCM) 10K type strain sequencing project: providing services to taxonomists for standard genome sequencing and annotation.</title>
        <authorList>
            <consortium name="The Broad Institute Genomics Platform"/>
            <consortium name="The Broad Institute Genome Sequencing Center for Infectious Disease"/>
            <person name="Wu L."/>
            <person name="Ma J."/>
        </authorList>
    </citation>
    <scope>NUCLEOTIDE SEQUENCE [LARGE SCALE GENOMIC DNA]</scope>
    <source>
        <strain evidence="2 3">CGMCC 1.12121</strain>
    </source>
</reference>
<dbReference type="Proteomes" id="UP001597085">
    <property type="component" value="Unassembled WGS sequence"/>
</dbReference>
<evidence type="ECO:0000313" key="3">
    <source>
        <dbReference type="Proteomes" id="UP001597085"/>
    </source>
</evidence>
<feature type="region of interest" description="Disordered" evidence="1">
    <location>
        <begin position="1"/>
        <end position="21"/>
    </location>
</feature>
<keyword evidence="3" id="KW-1185">Reference proteome</keyword>
<evidence type="ECO:0000256" key="1">
    <source>
        <dbReference type="SAM" id="MobiDB-lite"/>
    </source>
</evidence>
<organism evidence="2 3">
    <name type="scientific">Halobellus rarus</name>
    <dbReference type="NCBI Taxonomy" id="1126237"/>
    <lineage>
        <taxon>Archaea</taxon>
        <taxon>Methanobacteriati</taxon>
        <taxon>Methanobacteriota</taxon>
        <taxon>Stenosarchaea group</taxon>
        <taxon>Halobacteria</taxon>
        <taxon>Halobacteriales</taxon>
        <taxon>Haloferacaceae</taxon>
        <taxon>Halobellus</taxon>
    </lineage>
</organism>
<protein>
    <submittedName>
        <fullName evidence="2">Uncharacterized protein</fullName>
    </submittedName>
</protein>
<dbReference type="AlphaFoldDB" id="A0ABD6CLW1"/>
<gene>
    <name evidence="2" type="ORF">ACFSBX_07690</name>
</gene>
<evidence type="ECO:0000313" key="2">
    <source>
        <dbReference type="EMBL" id="MFD1598839.1"/>
    </source>
</evidence>
<comment type="caution">
    <text evidence="2">The sequence shown here is derived from an EMBL/GenBank/DDBJ whole genome shotgun (WGS) entry which is preliminary data.</text>
</comment>
<dbReference type="RefSeq" id="WP_256420601.1">
    <property type="nucleotide sequence ID" value="NZ_JANHDI010000002.1"/>
</dbReference>
<proteinExistence type="predicted"/>
<dbReference type="EMBL" id="JBHUDK010000006">
    <property type="protein sequence ID" value="MFD1598839.1"/>
    <property type="molecule type" value="Genomic_DNA"/>
</dbReference>
<sequence length="70" mass="7565">MTDESDAATGGSMDGDDATAGDLDETVAQFLRDVDAAHDDYDRGYVDADATLSVVMTHVEELRAAREQRE</sequence>
<accession>A0ABD6CLW1</accession>